<reference evidence="2" key="1">
    <citation type="submission" date="2023-03" db="EMBL/GenBank/DDBJ databases">
        <title>Massive genome expansion in bonnet fungi (Mycena s.s.) driven by repeated elements and novel gene families across ecological guilds.</title>
        <authorList>
            <consortium name="Lawrence Berkeley National Laboratory"/>
            <person name="Harder C.B."/>
            <person name="Miyauchi S."/>
            <person name="Viragh M."/>
            <person name="Kuo A."/>
            <person name="Thoen E."/>
            <person name="Andreopoulos B."/>
            <person name="Lu D."/>
            <person name="Skrede I."/>
            <person name="Drula E."/>
            <person name="Henrissat B."/>
            <person name="Morin E."/>
            <person name="Kohler A."/>
            <person name="Barry K."/>
            <person name="LaButti K."/>
            <person name="Morin E."/>
            <person name="Salamov A."/>
            <person name="Lipzen A."/>
            <person name="Mereny Z."/>
            <person name="Hegedus B."/>
            <person name="Baldrian P."/>
            <person name="Stursova M."/>
            <person name="Weitz H."/>
            <person name="Taylor A."/>
            <person name="Grigoriev I.V."/>
            <person name="Nagy L.G."/>
            <person name="Martin F."/>
            <person name="Kauserud H."/>
        </authorList>
    </citation>
    <scope>NUCLEOTIDE SEQUENCE</scope>
    <source>
        <strain evidence="2">9144</strain>
    </source>
</reference>
<dbReference type="Proteomes" id="UP001219525">
    <property type="component" value="Unassembled WGS sequence"/>
</dbReference>
<proteinExistence type="predicted"/>
<accession>A0AAD6YCU7</accession>
<organism evidence="2 3">
    <name type="scientific">Mycena pura</name>
    <dbReference type="NCBI Taxonomy" id="153505"/>
    <lineage>
        <taxon>Eukaryota</taxon>
        <taxon>Fungi</taxon>
        <taxon>Dikarya</taxon>
        <taxon>Basidiomycota</taxon>
        <taxon>Agaricomycotina</taxon>
        <taxon>Agaricomycetes</taxon>
        <taxon>Agaricomycetidae</taxon>
        <taxon>Agaricales</taxon>
        <taxon>Marasmiineae</taxon>
        <taxon>Mycenaceae</taxon>
        <taxon>Mycena</taxon>
    </lineage>
</organism>
<dbReference type="InterPro" id="IPR025337">
    <property type="entry name" value="Questin_oxidase-like"/>
</dbReference>
<evidence type="ECO:0000256" key="1">
    <source>
        <dbReference type="ARBA" id="ARBA00023002"/>
    </source>
</evidence>
<keyword evidence="1" id="KW-0560">Oxidoreductase</keyword>
<dbReference type="AlphaFoldDB" id="A0AAD6YCU7"/>
<dbReference type="PANTHER" id="PTHR35870:SF1">
    <property type="entry name" value="PROTEIN, PUTATIVE (AFU_ORTHOLOGUE AFUA_5G03330)-RELATED"/>
    <property type="match status" value="1"/>
</dbReference>
<evidence type="ECO:0000313" key="3">
    <source>
        <dbReference type="Proteomes" id="UP001219525"/>
    </source>
</evidence>
<protein>
    <recommendedName>
        <fullName evidence="4">Oxidoreductase AflY</fullName>
    </recommendedName>
</protein>
<keyword evidence="3" id="KW-1185">Reference proteome</keyword>
<dbReference type="PANTHER" id="PTHR35870">
    <property type="entry name" value="PROTEIN, PUTATIVE (AFU_ORTHOLOGUE AFUA_5G03330)-RELATED"/>
    <property type="match status" value="1"/>
</dbReference>
<comment type="caution">
    <text evidence="2">The sequence shown here is derived from an EMBL/GenBank/DDBJ whole genome shotgun (WGS) entry which is preliminary data.</text>
</comment>
<dbReference type="Pfam" id="PF14027">
    <property type="entry name" value="Questin_oxidase"/>
    <property type="match status" value="1"/>
</dbReference>
<evidence type="ECO:0008006" key="4">
    <source>
        <dbReference type="Google" id="ProtNLM"/>
    </source>
</evidence>
<dbReference type="EMBL" id="JARJCW010000020">
    <property type="protein sequence ID" value="KAJ7214072.1"/>
    <property type="molecule type" value="Genomic_DNA"/>
</dbReference>
<gene>
    <name evidence="2" type="ORF">GGX14DRAFT_618266</name>
</gene>
<sequence length="473" mass="51594">MDSLPEQHLKPGLVNLPGATPASEALVARLLHKDFVAHHCYFNDQQFTNHLSHHVLSLHDLGAPPECIQAVFDEEAATQRPLNYGEAEGEVDRITEANWTSHLGKSNAIWHMYPRYLDFFSSQIAKHGITHVLERYVFSPDANENDTLMLARFFGGLVHPFIQTGFGIEFGQDFMVAQGLAQAAVSSPEGASVMGTASGMPEIKSGPPTTLLALLRELYDNPGLKPVPYEPEGVARVLDPGRSAAVRDIYAKWTFDLRDEADFANKIDECMWQATLLLGATGKAGRPPRMDFFLMHFLTSALFLRVLVDALPQPLHKAQLLQAYVRSAAFFVLLRGRPRIDCALAMSYPSRPAPPHAPSGAGSSSALDTLGGSAWFPLLNNAGVHPEAHVVKSIRALFYCAQRYGSTRAGEVVGATDAAGTETHRGAAALDGTLFVRVAGALTDALGWVAHGDRERSWDFSGIGWDEAWNENE</sequence>
<evidence type="ECO:0000313" key="2">
    <source>
        <dbReference type="EMBL" id="KAJ7214072.1"/>
    </source>
</evidence>
<name>A0AAD6YCU7_9AGAR</name>
<dbReference type="GO" id="GO:0016491">
    <property type="term" value="F:oxidoreductase activity"/>
    <property type="evidence" value="ECO:0007669"/>
    <property type="project" value="UniProtKB-KW"/>
</dbReference>